<dbReference type="EMBL" id="JYBP01000003">
    <property type="protein sequence ID" value="KJE28202.1"/>
    <property type="molecule type" value="Genomic_DNA"/>
</dbReference>
<dbReference type="RefSeq" id="WP_044732733.1">
    <property type="nucleotide sequence ID" value="NZ_JYBP01000003.1"/>
</dbReference>
<evidence type="ECO:0000256" key="6">
    <source>
        <dbReference type="ARBA" id="ARBA00049753"/>
    </source>
</evidence>
<feature type="signal peptide" evidence="7">
    <location>
        <begin position="1"/>
        <end position="20"/>
    </location>
</feature>
<name>A0A0D8BXW7_GEOKU</name>
<gene>
    <name evidence="8" type="ORF">LG52_3306</name>
</gene>
<dbReference type="Pfam" id="PF01547">
    <property type="entry name" value="SBP_bac_1"/>
    <property type="match status" value="1"/>
</dbReference>
<dbReference type="PANTHER" id="PTHR43649:SF28">
    <property type="entry name" value="BINDING PROTEIN COMPONENT OF ABC SUGAR TRANSPORTER-RELATED"/>
    <property type="match status" value="1"/>
</dbReference>
<protein>
    <recommendedName>
        <fullName evidence="6">Probable sugar-binding periplasmic protein</fullName>
    </recommendedName>
</protein>
<dbReference type="Proteomes" id="UP000032522">
    <property type="component" value="Unassembled WGS sequence"/>
</dbReference>
<accession>A0A0D8BXW7</accession>
<evidence type="ECO:0000256" key="2">
    <source>
        <dbReference type="ARBA" id="ARBA00008520"/>
    </source>
</evidence>
<dbReference type="GO" id="GO:0030313">
    <property type="term" value="C:cell envelope"/>
    <property type="evidence" value="ECO:0007669"/>
    <property type="project" value="UniProtKB-SubCell"/>
</dbReference>
<dbReference type="PATRIC" id="fig|1462.6.peg.3639"/>
<comment type="similarity">
    <text evidence="2">Belongs to the bacterial solute-binding protein 1 family.</text>
</comment>
<dbReference type="OrthoDB" id="9798191at2"/>
<sequence>MRKKASAWLALALGIGMALSGCSSSNSSSDNAKQGSQKAGEKLEIFSWWTGAGEEDGLKALIKLFQEKYPDIEVENAAVAGGAGTNAKAVLASRMQGNDPPSTFQVHGGAELNEGWVAAGKMEPLNDLYEKEGWMDKFPKALIDMVSKDGNIYSVPVNIHRGNVLWYNKKLFADNGLQPPKTFDEFFQVADKLKAKGITPLALGDKEPWAATHLFENVLLGTLGTENYKKLWTGELSFNDPQVKQAVETFKKMLNYINEDHSSRNWQDAAQLVAEGKAAMYVMGDWVKGYFVNDLKLKVNEDFGYVPVPNTEGKFMVITDTFGLPKGVKNPDDVKKFLAVLGSVEGQDAFNPLKGSIPARIDADPSKYDEYGKQTMQDFKTAELAPSLAHGSAAPEGFVTKVNQAVNIFVTQKDVKTFIDTLASAATELKK</sequence>
<keyword evidence="4 7" id="KW-0732">Signal</keyword>
<evidence type="ECO:0000313" key="9">
    <source>
        <dbReference type="Proteomes" id="UP000032522"/>
    </source>
</evidence>
<proteinExistence type="inferred from homology"/>
<dbReference type="Gene3D" id="3.40.190.10">
    <property type="entry name" value="Periplasmic binding protein-like II"/>
    <property type="match status" value="2"/>
</dbReference>
<evidence type="ECO:0000313" key="8">
    <source>
        <dbReference type="EMBL" id="KJE28202.1"/>
    </source>
</evidence>
<evidence type="ECO:0000256" key="5">
    <source>
        <dbReference type="ARBA" id="ARBA00049629"/>
    </source>
</evidence>
<organism evidence="8 9">
    <name type="scientific">Geobacillus kaustophilus</name>
    <dbReference type="NCBI Taxonomy" id="1462"/>
    <lineage>
        <taxon>Bacteria</taxon>
        <taxon>Bacillati</taxon>
        <taxon>Bacillota</taxon>
        <taxon>Bacilli</taxon>
        <taxon>Bacillales</taxon>
        <taxon>Anoxybacillaceae</taxon>
        <taxon>Geobacillus</taxon>
        <taxon>Geobacillus thermoleovorans group</taxon>
    </lineage>
</organism>
<evidence type="ECO:0000256" key="3">
    <source>
        <dbReference type="ARBA" id="ARBA00022448"/>
    </source>
</evidence>
<evidence type="ECO:0000256" key="7">
    <source>
        <dbReference type="SAM" id="SignalP"/>
    </source>
</evidence>
<comment type="function">
    <text evidence="5">Part of a binding-protein-dependent transport system for a sugar.</text>
</comment>
<dbReference type="SUPFAM" id="SSF53850">
    <property type="entry name" value="Periplasmic binding protein-like II"/>
    <property type="match status" value="1"/>
</dbReference>
<keyword evidence="3" id="KW-0813">Transport</keyword>
<reference evidence="8 9" key="1">
    <citation type="submission" date="2015-01" db="EMBL/GenBank/DDBJ databases">
        <authorList>
            <person name="Filippidou S."/>
            <person name="Jeanneret N."/>
            <person name="Russel-Delif L."/>
            <person name="Junier T."/>
            <person name="Wunderlin T."/>
            <person name="Molina V."/>
            <person name="Johnson S.L."/>
            <person name="Davenport K.W."/>
            <person name="Chain P.S."/>
            <person name="Dorador C."/>
            <person name="Junier P."/>
        </authorList>
    </citation>
    <scope>NUCLEOTIDE SEQUENCE [LARGE SCALE GENOMIC DNA]</scope>
    <source>
        <strain evidence="8 9">Et7/4</strain>
    </source>
</reference>
<comment type="subcellular location">
    <subcellularLocation>
        <location evidence="1">Cell envelope</location>
    </subcellularLocation>
</comment>
<feature type="chain" id="PRO_5038835186" description="Probable sugar-binding periplasmic protein" evidence="7">
    <location>
        <begin position="21"/>
        <end position="431"/>
    </location>
</feature>
<dbReference type="PROSITE" id="PS51257">
    <property type="entry name" value="PROKAR_LIPOPROTEIN"/>
    <property type="match status" value="1"/>
</dbReference>
<evidence type="ECO:0000256" key="4">
    <source>
        <dbReference type="ARBA" id="ARBA00022729"/>
    </source>
</evidence>
<dbReference type="AlphaFoldDB" id="A0A0D8BXW7"/>
<dbReference type="InterPro" id="IPR050490">
    <property type="entry name" value="Bact_solute-bd_prot1"/>
</dbReference>
<comment type="caution">
    <text evidence="8">The sequence shown here is derived from an EMBL/GenBank/DDBJ whole genome shotgun (WGS) entry which is preliminary data.</text>
</comment>
<dbReference type="InterPro" id="IPR006059">
    <property type="entry name" value="SBP"/>
</dbReference>
<dbReference type="PANTHER" id="PTHR43649">
    <property type="entry name" value="ARABINOSE-BINDING PROTEIN-RELATED"/>
    <property type="match status" value="1"/>
</dbReference>
<evidence type="ECO:0000256" key="1">
    <source>
        <dbReference type="ARBA" id="ARBA00004196"/>
    </source>
</evidence>